<proteinExistence type="evidence at transcript level"/>
<evidence type="ECO:0000313" key="8">
    <source>
        <dbReference type="EMBL" id="JAB55401.1"/>
    </source>
</evidence>
<dbReference type="PROSITE" id="PS50835">
    <property type="entry name" value="IG_LIKE"/>
    <property type="match status" value="3"/>
</dbReference>
<dbReference type="Gene3D" id="2.60.40.10">
    <property type="entry name" value="Immunoglobulins"/>
    <property type="match status" value="4"/>
</dbReference>
<evidence type="ECO:0000259" key="6">
    <source>
        <dbReference type="PROSITE" id="PS50835"/>
    </source>
</evidence>
<dbReference type="InterPro" id="IPR013783">
    <property type="entry name" value="Ig-like_fold"/>
</dbReference>
<feature type="compositionally biased region" description="Acidic residues" evidence="4">
    <location>
        <begin position="73"/>
        <end position="111"/>
    </location>
</feature>
<dbReference type="GO" id="GO:0016020">
    <property type="term" value="C:membrane"/>
    <property type="evidence" value="ECO:0007669"/>
    <property type="project" value="UniProtKB-SubCell"/>
</dbReference>
<keyword evidence="5" id="KW-1133">Transmembrane helix</keyword>
<dbReference type="PANTHER" id="PTHR44170:SF6">
    <property type="entry name" value="CONTACTIN"/>
    <property type="match status" value="1"/>
</dbReference>
<dbReference type="InterPro" id="IPR003961">
    <property type="entry name" value="FN3_dom"/>
</dbReference>
<evidence type="ECO:0000256" key="1">
    <source>
        <dbReference type="ARBA" id="ARBA00022737"/>
    </source>
</evidence>
<feature type="domain" description="Fibronectin type-III" evidence="7">
    <location>
        <begin position="976"/>
        <end position="1069"/>
    </location>
</feature>
<dbReference type="FunFam" id="2.60.40.10:FF:000032">
    <property type="entry name" value="palladin isoform X1"/>
    <property type="match status" value="1"/>
</dbReference>
<protein>
    <submittedName>
        <fullName evidence="8">Putative neural cell adhesion molecule l1</fullName>
    </submittedName>
</protein>
<dbReference type="CDD" id="cd00063">
    <property type="entry name" value="FN3"/>
    <property type="match status" value="1"/>
</dbReference>
<dbReference type="EMBL" id="GANO01004470">
    <property type="protein sequence ID" value="JAB55401.1"/>
    <property type="molecule type" value="mRNA"/>
</dbReference>
<dbReference type="PROSITE" id="PS50853">
    <property type="entry name" value="FN3"/>
    <property type="match status" value="1"/>
</dbReference>
<keyword evidence="1" id="KW-0677">Repeat</keyword>
<feature type="compositionally biased region" description="Low complexity" evidence="4">
    <location>
        <begin position="1465"/>
        <end position="1479"/>
    </location>
</feature>
<dbReference type="PANTHER" id="PTHR44170">
    <property type="entry name" value="PROTEIN SIDEKICK"/>
    <property type="match status" value="1"/>
</dbReference>
<feature type="region of interest" description="Disordered" evidence="4">
    <location>
        <begin position="1323"/>
        <end position="1359"/>
    </location>
</feature>
<dbReference type="SMART" id="SM00408">
    <property type="entry name" value="IGc2"/>
    <property type="match status" value="3"/>
</dbReference>
<feature type="domain" description="Ig-like" evidence="6">
    <location>
        <begin position="471"/>
        <end position="556"/>
    </location>
</feature>
<sequence>MALLFRFGIVFTIGILFLNGFLQSVSGFINEEGADSRLKLLAQPPAHIIATPAKNSPVYLPCHAVYNYDEDEINYNDNNNDYDVDEYEDDNDDGDDGDDESNNDLEEDDISELVTINSNSSDRQKRIHELYSQQFSDHDKSNNIRGGQNDFFNSNTNHHNSNDLDEENYDEEEDESKDDFRNFRSKRSLYSNHRRSQQLPIIQYTWYRNGAKFMTTAFQNSNPQQSLNGFRLFNNGTLRIQYSNMTSGVYRCLANETRYGKGAILSTQCIVNVSIFQRDPLLHLSSANNTIKISVGQPIVLNCPFQSYPKANVTWFFNKSQIEFDGFNKLFDNRHFLLQNDSLLIVDTQSTDAGKYRCNATNNFAPKNTRSAAFTLEIQENRNKFQDGLLPILQDNVQKIKTGDTLKLHCASYSNKINWTFTPYLSTIPIKLINISTELKYVNVSINKHQGIYNCSSGNDHHLFDVKIISPPIFLQEFKSITSSVVATVSYNCSVSGSPPPHVAWYKNGREIKNTFVTHYEYPTLKIHSIDPEDEGLYQCFARNEVAEISTSHYLSIRNKNQYKQMPKRLENVKCFPIDSSTLFVKFDTRDTLNYVIYYMSSENPFSWLSASPTTILGNNSIKISGNLIPFKPYAIFLRGLAEMDARTTNLGGGDGLAPGKKIPFRITRLSKAVKCATQGLRIQSAIFPNGIFIWWPNSEQIGSTSFTIQFWHNDSTNPTIFSKHIIGTYAQLDDYMSYQEIEPSLMKIVAATKIIYSKFKDLPLSEKRRKRRRRRSFDFGASAKQILDSLQTTPITNNTMSSSSAENSATTDKRNFQNITITEVRVPGNVTGILIPNSNRIVVRVLGSLSDDGEPLDQDLRFVQWKTIDWTTKNPDTIHKFQATDIEAHSIKFTWNNFLASEEQNQCLQICYKNMNEDFIVRTSKTIECQEINKDVSYFYLQKLPALTLFKIFLKSCHGDKPLSSTIDVQTKQDVPGPVTRHDLIKKDDGVKLIWGPPENPNGKLLYYFIEWINKDLEYNAVNISLGTHEFKFPNITAEEKFNISIRAIGNTGAGIPIYLNLFNQNYDFNSTTNGFKRTSIEVVIGMLIAILLIIIFIACFFMRKRTCKKNLRTNSNQPSLPPAATTATGTNNDQQIILSSLHTANTNFCNTEIHEMQTLISKAEQLSPILPNGKHKSLELMRKEICSDKNEKQIPKNVNNLNDSTTLPLLSVSITQQDHQQPITSSSSSSGSSSTFSSFSNGNTAATNPSVKLNGCIKMPIIASKLPPSSQSSAPLIVNSSKKFVNDKINLPPSTTTSSIENKNTNSSLIATIAKTNHNHQNYDINDADENDGQDDGKNTGENSLLKQKHSSKYSPKIVNNNFNTNVRITENPQYLTNENNKSTTLNSSIFDDSQQKLLDLTIDSTQNNNEDSIISDETINNNNNINNYNGNNFNDNLNNINNEVILGGNENLDEDDEDEDGSLNNSSLLLNDSNLSTKPLHEHHHHHTSNWNFRRPIIGPNG</sequence>
<feature type="region of interest" description="Disordered" evidence="4">
    <location>
        <begin position="73"/>
        <end position="179"/>
    </location>
</feature>
<evidence type="ECO:0000256" key="3">
    <source>
        <dbReference type="ARBA" id="ARBA00023319"/>
    </source>
</evidence>
<organism evidence="8">
    <name type="scientific">Corethrella appendiculata</name>
    <dbReference type="NCBI Taxonomy" id="1370023"/>
    <lineage>
        <taxon>Eukaryota</taxon>
        <taxon>Metazoa</taxon>
        <taxon>Ecdysozoa</taxon>
        <taxon>Arthropoda</taxon>
        <taxon>Hexapoda</taxon>
        <taxon>Insecta</taxon>
        <taxon>Pterygota</taxon>
        <taxon>Neoptera</taxon>
        <taxon>Endopterygota</taxon>
        <taxon>Diptera</taxon>
        <taxon>Nematocera</taxon>
        <taxon>Culicoidea</taxon>
        <taxon>Chaoboridae</taxon>
        <taxon>Corethrella</taxon>
    </lineage>
</organism>
<keyword evidence="5" id="KW-0812">Transmembrane</keyword>
<feature type="compositionally biased region" description="Acidic residues" evidence="4">
    <location>
        <begin position="1454"/>
        <end position="1464"/>
    </location>
</feature>
<feature type="domain" description="Ig-like" evidence="6">
    <location>
        <begin position="200"/>
        <end position="271"/>
    </location>
</feature>
<feature type="transmembrane region" description="Helical" evidence="5">
    <location>
        <begin position="1084"/>
        <end position="1104"/>
    </location>
</feature>
<feature type="compositionally biased region" description="Acidic residues" evidence="4">
    <location>
        <begin position="163"/>
        <end position="177"/>
    </location>
</feature>
<dbReference type="InterPro" id="IPR036116">
    <property type="entry name" value="FN3_sf"/>
</dbReference>
<dbReference type="SUPFAM" id="SSF48726">
    <property type="entry name" value="Immunoglobulin"/>
    <property type="match status" value="2"/>
</dbReference>
<dbReference type="SUPFAM" id="SSF49265">
    <property type="entry name" value="Fibronectin type III"/>
    <property type="match status" value="1"/>
</dbReference>
<keyword evidence="2" id="KW-1015">Disulfide bond</keyword>
<name>W4VR48_9DIPT</name>
<evidence type="ECO:0000256" key="2">
    <source>
        <dbReference type="ARBA" id="ARBA00023157"/>
    </source>
</evidence>
<accession>W4VR48</accession>
<feature type="region of interest" description="Disordered" evidence="4">
    <location>
        <begin position="1451"/>
        <end position="1505"/>
    </location>
</feature>
<feature type="region of interest" description="Disordered" evidence="4">
    <location>
        <begin position="1217"/>
        <end position="1252"/>
    </location>
</feature>
<reference evidence="8" key="1">
    <citation type="journal article" date="2014" name="Insect Biochem. Mol. Biol.">
        <title>An insight into the sialome of the frog biting fly, Corethrella appendiculata.</title>
        <authorList>
            <person name="Ribeiro J.M.C."/>
            <person name="Chagas A.C."/>
            <person name="Pham V.M."/>
            <person name="Lounibos L.P."/>
            <person name="Calvo E."/>
        </authorList>
    </citation>
    <scope>NUCLEOTIDE SEQUENCE</scope>
    <source>
        <tissue evidence="8">Salivary glands</tissue>
    </source>
</reference>
<evidence type="ECO:0000256" key="4">
    <source>
        <dbReference type="SAM" id="MobiDB-lite"/>
    </source>
</evidence>
<evidence type="ECO:0000256" key="5">
    <source>
        <dbReference type="SAM" id="Phobius"/>
    </source>
</evidence>
<dbReference type="GO" id="GO:0030154">
    <property type="term" value="P:cell differentiation"/>
    <property type="evidence" value="ECO:0007669"/>
    <property type="project" value="UniProtKB-ARBA"/>
</dbReference>
<evidence type="ECO:0000259" key="7">
    <source>
        <dbReference type="PROSITE" id="PS50853"/>
    </source>
</evidence>
<keyword evidence="5" id="KW-0472">Membrane</keyword>
<dbReference type="InterPro" id="IPR013098">
    <property type="entry name" value="Ig_I-set"/>
</dbReference>
<feature type="domain" description="Ig-like" evidence="6">
    <location>
        <begin position="280"/>
        <end position="375"/>
    </location>
</feature>
<dbReference type="InterPro" id="IPR036179">
    <property type="entry name" value="Ig-like_dom_sf"/>
</dbReference>
<dbReference type="CDD" id="cd00096">
    <property type="entry name" value="Ig"/>
    <property type="match status" value="2"/>
</dbReference>
<dbReference type="GO" id="GO:0009653">
    <property type="term" value="P:anatomical structure morphogenesis"/>
    <property type="evidence" value="ECO:0007669"/>
    <property type="project" value="UniProtKB-ARBA"/>
</dbReference>
<keyword evidence="3" id="KW-0393">Immunoglobulin domain</keyword>
<dbReference type="InterPro" id="IPR003598">
    <property type="entry name" value="Ig_sub2"/>
</dbReference>
<dbReference type="GO" id="GO:0098609">
    <property type="term" value="P:cell-cell adhesion"/>
    <property type="evidence" value="ECO:0007669"/>
    <property type="project" value="TreeGrafter"/>
</dbReference>
<feature type="compositionally biased region" description="Low complexity" evidence="4">
    <location>
        <begin position="1226"/>
        <end position="1245"/>
    </location>
</feature>
<dbReference type="InterPro" id="IPR003599">
    <property type="entry name" value="Ig_sub"/>
</dbReference>
<dbReference type="Pfam" id="PF07679">
    <property type="entry name" value="I-set"/>
    <property type="match status" value="2"/>
</dbReference>
<dbReference type="InterPro" id="IPR007110">
    <property type="entry name" value="Ig-like_dom"/>
</dbReference>
<feature type="compositionally biased region" description="Low complexity" evidence="4">
    <location>
        <begin position="149"/>
        <end position="159"/>
    </location>
</feature>
<dbReference type="SMART" id="SM00409">
    <property type="entry name" value="IG"/>
    <property type="match status" value="3"/>
</dbReference>